<dbReference type="GO" id="GO:0009435">
    <property type="term" value="P:NAD+ biosynthetic process"/>
    <property type="evidence" value="ECO:0007669"/>
    <property type="project" value="UniProtKB-UniRule"/>
</dbReference>
<evidence type="ECO:0000313" key="14">
    <source>
        <dbReference type="Proteomes" id="UP000199537"/>
    </source>
</evidence>
<dbReference type="SUPFAM" id="SSF52374">
    <property type="entry name" value="Nucleotidylyl transferase"/>
    <property type="match status" value="1"/>
</dbReference>
<dbReference type="Gene3D" id="3.40.50.620">
    <property type="entry name" value="HUPs"/>
    <property type="match status" value="1"/>
</dbReference>
<evidence type="ECO:0000313" key="13">
    <source>
        <dbReference type="EMBL" id="SFV31692.1"/>
    </source>
</evidence>
<evidence type="ECO:0000256" key="9">
    <source>
        <dbReference type="ARBA" id="ARBA00023027"/>
    </source>
</evidence>
<keyword evidence="8 11" id="KW-0067">ATP-binding</keyword>
<comment type="catalytic activity">
    <reaction evidence="10 11">
        <text>nicotinate beta-D-ribonucleotide + ATP + H(+) = deamido-NAD(+) + diphosphate</text>
        <dbReference type="Rhea" id="RHEA:22860"/>
        <dbReference type="ChEBI" id="CHEBI:15378"/>
        <dbReference type="ChEBI" id="CHEBI:30616"/>
        <dbReference type="ChEBI" id="CHEBI:33019"/>
        <dbReference type="ChEBI" id="CHEBI:57502"/>
        <dbReference type="ChEBI" id="CHEBI:58437"/>
        <dbReference type="EC" id="2.7.7.18"/>
    </reaction>
</comment>
<organism evidence="13 14">
    <name type="scientific">Thermoflavifilum thermophilum</name>
    <dbReference type="NCBI Taxonomy" id="1393122"/>
    <lineage>
        <taxon>Bacteria</taxon>
        <taxon>Pseudomonadati</taxon>
        <taxon>Bacteroidota</taxon>
        <taxon>Chitinophagia</taxon>
        <taxon>Chitinophagales</taxon>
        <taxon>Chitinophagaceae</taxon>
        <taxon>Thermoflavifilum</taxon>
    </lineage>
</organism>
<dbReference type="NCBIfam" id="TIGR00125">
    <property type="entry name" value="cyt_tran_rel"/>
    <property type="match status" value="1"/>
</dbReference>
<dbReference type="PANTHER" id="PTHR39321">
    <property type="entry name" value="NICOTINATE-NUCLEOTIDE ADENYLYLTRANSFERASE-RELATED"/>
    <property type="match status" value="1"/>
</dbReference>
<dbReference type="InterPro" id="IPR004821">
    <property type="entry name" value="Cyt_trans-like"/>
</dbReference>
<dbReference type="GO" id="GO:0004515">
    <property type="term" value="F:nicotinate-nucleotide adenylyltransferase activity"/>
    <property type="evidence" value="ECO:0007669"/>
    <property type="project" value="UniProtKB-UniRule"/>
</dbReference>
<dbReference type="CDD" id="cd02165">
    <property type="entry name" value="NMNAT"/>
    <property type="match status" value="1"/>
</dbReference>
<dbReference type="RefSeq" id="WP_092458832.1">
    <property type="nucleotide sequence ID" value="NZ_FPCJ01000001.1"/>
</dbReference>
<evidence type="ECO:0000256" key="1">
    <source>
        <dbReference type="ARBA" id="ARBA00002324"/>
    </source>
</evidence>
<dbReference type="OrthoDB" id="5295945at2"/>
<dbReference type="EMBL" id="FPCJ01000001">
    <property type="protein sequence ID" value="SFV31692.1"/>
    <property type="molecule type" value="Genomic_DNA"/>
</dbReference>
<dbReference type="PANTHER" id="PTHR39321:SF3">
    <property type="entry name" value="PHOSPHOPANTETHEINE ADENYLYLTRANSFERASE"/>
    <property type="match status" value="1"/>
</dbReference>
<evidence type="ECO:0000256" key="5">
    <source>
        <dbReference type="ARBA" id="ARBA00022679"/>
    </source>
</evidence>
<accession>A0A1I7NAH7</accession>
<dbReference type="AlphaFoldDB" id="A0A1I7NAH7"/>
<dbReference type="Pfam" id="PF01467">
    <property type="entry name" value="CTP_transf_like"/>
    <property type="match status" value="1"/>
</dbReference>
<dbReference type="NCBIfam" id="TIGR00482">
    <property type="entry name" value="nicotinate (nicotinamide) nucleotide adenylyltransferase"/>
    <property type="match status" value="1"/>
</dbReference>
<dbReference type="InterPro" id="IPR014729">
    <property type="entry name" value="Rossmann-like_a/b/a_fold"/>
</dbReference>
<evidence type="ECO:0000256" key="2">
    <source>
        <dbReference type="ARBA" id="ARBA00005019"/>
    </source>
</evidence>
<evidence type="ECO:0000256" key="8">
    <source>
        <dbReference type="ARBA" id="ARBA00022840"/>
    </source>
</evidence>
<keyword evidence="9 11" id="KW-0520">NAD</keyword>
<dbReference type="STRING" id="1393122.SAMN05660895_1150"/>
<evidence type="ECO:0000256" key="4">
    <source>
        <dbReference type="ARBA" id="ARBA00022642"/>
    </source>
</evidence>
<dbReference type="HAMAP" id="MF_00244">
    <property type="entry name" value="NaMN_adenylyltr"/>
    <property type="match status" value="1"/>
</dbReference>
<proteinExistence type="inferred from homology"/>
<evidence type="ECO:0000259" key="12">
    <source>
        <dbReference type="Pfam" id="PF01467"/>
    </source>
</evidence>
<dbReference type="GO" id="GO:0005524">
    <property type="term" value="F:ATP binding"/>
    <property type="evidence" value="ECO:0007669"/>
    <property type="project" value="UniProtKB-KW"/>
</dbReference>
<evidence type="ECO:0000256" key="6">
    <source>
        <dbReference type="ARBA" id="ARBA00022695"/>
    </source>
</evidence>
<feature type="domain" description="Cytidyltransferase-like" evidence="12">
    <location>
        <begin position="5"/>
        <end position="164"/>
    </location>
</feature>
<comment type="function">
    <text evidence="1 11">Catalyzes the reversible adenylation of nicotinate mononucleotide (NaMN) to nicotinic acid adenine dinucleotide (NaAD).</text>
</comment>
<protein>
    <recommendedName>
        <fullName evidence="11">Probable nicotinate-nucleotide adenylyltransferase</fullName>
        <ecNumber evidence="11">2.7.7.18</ecNumber>
    </recommendedName>
    <alternativeName>
        <fullName evidence="11">Deamido-NAD(+) diphosphorylase</fullName>
    </alternativeName>
    <alternativeName>
        <fullName evidence="11">Deamido-NAD(+) pyrophosphorylase</fullName>
    </alternativeName>
    <alternativeName>
        <fullName evidence="11">Nicotinate mononucleotide adenylyltransferase</fullName>
        <shortName evidence="11">NaMN adenylyltransferase</shortName>
    </alternativeName>
</protein>
<dbReference type="Proteomes" id="UP000199537">
    <property type="component" value="Unassembled WGS sequence"/>
</dbReference>
<gene>
    <name evidence="11" type="primary">nadD</name>
    <name evidence="13" type="ORF">SAMN05660895_1150</name>
</gene>
<comment type="similarity">
    <text evidence="3 11">Belongs to the NadD family.</text>
</comment>
<dbReference type="EC" id="2.7.7.18" evidence="11"/>
<evidence type="ECO:0000256" key="10">
    <source>
        <dbReference type="ARBA" id="ARBA00048721"/>
    </source>
</evidence>
<reference evidence="14" key="1">
    <citation type="submission" date="2016-10" db="EMBL/GenBank/DDBJ databases">
        <authorList>
            <person name="Varghese N."/>
            <person name="Submissions S."/>
        </authorList>
    </citation>
    <scope>NUCLEOTIDE SEQUENCE [LARGE SCALE GENOMIC DNA]</scope>
    <source>
        <strain evidence="14">DSM 14807</strain>
    </source>
</reference>
<keyword evidence="7 11" id="KW-0547">Nucleotide-binding</keyword>
<dbReference type="UniPathway" id="UPA00253">
    <property type="reaction ID" value="UER00332"/>
</dbReference>
<comment type="pathway">
    <text evidence="2 11">Cofactor biosynthesis; NAD(+) biosynthesis; deamido-NAD(+) from nicotinate D-ribonucleotide: step 1/1.</text>
</comment>
<keyword evidence="6 11" id="KW-0548">Nucleotidyltransferase</keyword>
<keyword evidence="4 11" id="KW-0662">Pyridine nucleotide biosynthesis</keyword>
<evidence type="ECO:0000256" key="7">
    <source>
        <dbReference type="ARBA" id="ARBA00022741"/>
    </source>
</evidence>
<sequence>MKIGLFFGSFNPIHHGHLIIASYMAYETDLDKVWLMVSPQNPFKPTGSLLNEYQRLHLVQLAVDGDPRLEASAVEFSLPKPSYTADTLAYLFEKYPHHQFALIMGSDSLQNFPRWKNAGWIQAHVGFYIYPRAGFPVKPEDLPPQGQIVQAPLLDISASLIRRRIREGKPIRYLVPDSVAREIENSHYYR</sequence>
<name>A0A1I7NAH7_9BACT</name>
<evidence type="ECO:0000256" key="11">
    <source>
        <dbReference type="HAMAP-Rule" id="MF_00244"/>
    </source>
</evidence>
<keyword evidence="14" id="KW-1185">Reference proteome</keyword>
<keyword evidence="5 11" id="KW-0808">Transferase</keyword>
<dbReference type="InterPro" id="IPR005248">
    <property type="entry name" value="NadD/NMNAT"/>
</dbReference>
<evidence type="ECO:0000256" key="3">
    <source>
        <dbReference type="ARBA" id="ARBA00009014"/>
    </source>
</evidence>